<protein>
    <submittedName>
        <fullName evidence="1">Uncharacterized protein</fullName>
    </submittedName>
</protein>
<evidence type="ECO:0000313" key="1">
    <source>
        <dbReference type="EMBL" id="SQF24388.1"/>
    </source>
</evidence>
<name>A0A2X3UDS3_STRTR</name>
<dbReference type="AlphaFoldDB" id="A0A2X3UDS3"/>
<dbReference type="RefSeq" id="WP_111679323.1">
    <property type="nucleotide sequence ID" value="NZ_CP038020.1"/>
</dbReference>
<organism evidence="1 2">
    <name type="scientific">Streptococcus thermophilus</name>
    <dbReference type="NCBI Taxonomy" id="1308"/>
    <lineage>
        <taxon>Bacteria</taxon>
        <taxon>Bacillati</taxon>
        <taxon>Bacillota</taxon>
        <taxon>Bacilli</taxon>
        <taxon>Lactobacillales</taxon>
        <taxon>Streptococcaceae</taxon>
        <taxon>Streptococcus</taxon>
    </lineage>
</organism>
<evidence type="ECO:0000313" key="2">
    <source>
        <dbReference type="Proteomes" id="UP000249634"/>
    </source>
</evidence>
<proteinExistence type="predicted"/>
<sequence>MTRQETRGIGYFETLFSAVEMETMAEALKQFALGHQVTEKSNEGEVLNGFISTLIKTLELEEFQAVASQLFSYPRHYEGSLEVESVGASKEDLSYLKDNIDRLLQEEIEVM</sequence>
<gene>
    <name evidence="1" type="ORF">NCTC12958_00571</name>
</gene>
<reference evidence="1 2" key="1">
    <citation type="submission" date="2018-06" db="EMBL/GenBank/DDBJ databases">
        <authorList>
            <consortium name="Pathogen Informatics"/>
            <person name="Doyle S."/>
        </authorList>
    </citation>
    <scope>NUCLEOTIDE SEQUENCE [LARGE SCALE GENOMIC DNA]</scope>
    <source>
        <strain evidence="1 2">NCTC12958</strain>
    </source>
</reference>
<accession>A0A2X3UDS3</accession>
<dbReference type="Proteomes" id="UP000249634">
    <property type="component" value="Chromosome 1"/>
</dbReference>
<dbReference type="EMBL" id="LS483339">
    <property type="protein sequence ID" value="SQF24388.1"/>
    <property type="molecule type" value="Genomic_DNA"/>
</dbReference>